<dbReference type="SMR" id="A0A0C9QE90"/>
<organism evidence="2 3">
    <name type="scientific">Lacticaseibacillus paracasei NRIC 0644</name>
    <dbReference type="NCBI Taxonomy" id="1435038"/>
    <lineage>
        <taxon>Bacteria</taxon>
        <taxon>Bacillati</taxon>
        <taxon>Bacillota</taxon>
        <taxon>Bacilli</taxon>
        <taxon>Lactobacillales</taxon>
        <taxon>Lactobacillaceae</taxon>
        <taxon>Lacticaseibacillus</taxon>
    </lineage>
</organism>
<evidence type="ECO:0000313" key="3">
    <source>
        <dbReference type="Proteomes" id="UP000032552"/>
    </source>
</evidence>
<comment type="caution">
    <text evidence="2">The sequence shown here is derived from an EMBL/GenBank/DDBJ whole genome shotgun (WGS) entry which is preliminary data.</text>
</comment>
<dbReference type="AlphaFoldDB" id="A0A0C9QE90"/>
<accession>A0A0C9QE90</accession>
<proteinExistence type="inferred from homology"/>
<reference evidence="3" key="1">
    <citation type="submission" date="2014-05" db="EMBL/GenBank/DDBJ databases">
        <title>Whole genome sequencing of Lactobacillus casei NRIC0644.</title>
        <authorList>
            <person name="Atarashi H."/>
            <person name="Yoshida Y."/>
            <person name="Fujimura S."/>
            <person name="Tanaka N."/>
            <person name="Shiwa Y."/>
            <person name="Yoshikawa H."/>
            <person name="Okada S."/>
            <person name="Nakagawa J."/>
        </authorList>
    </citation>
    <scope>NUCLEOTIDE SEQUENCE [LARGE SCALE GENOMIC DNA]</scope>
    <source>
        <strain evidence="3">NRIC0644</strain>
    </source>
</reference>
<dbReference type="Proteomes" id="UP000032552">
    <property type="component" value="Unassembled WGS sequence"/>
</dbReference>
<dbReference type="NCBIfam" id="NF010181">
    <property type="entry name" value="PRK13660.1"/>
    <property type="match status" value="1"/>
</dbReference>
<dbReference type="HAMAP" id="MF_01575">
    <property type="entry name" value="UPF0398"/>
    <property type="match status" value="1"/>
</dbReference>
<dbReference type="Gene3D" id="3.40.50.450">
    <property type="match status" value="1"/>
</dbReference>
<evidence type="ECO:0000256" key="1">
    <source>
        <dbReference type="HAMAP-Rule" id="MF_01575"/>
    </source>
</evidence>
<name>A0A0C9QE90_LACPA</name>
<dbReference type="PANTHER" id="PTHR38440">
    <property type="entry name" value="UPF0398 PROTEIN YPSA"/>
    <property type="match status" value="1"/>
</dbReference>
<dbReference type="GeneID" id="57090143"/>
<dbReference type="EMBL" id="BAYM01000090">
    <property type="protein sequence ID" value="GAN36958.1"/>
    <property type="molecule type" value="Genomic_DNA"/>
</dbReference>
<dbReference type="PANTHER" id="PTHR38440:SF1">
    <property type="entry name" value="UPF0398 PROTEIN SPR0331"/>
    <property type="match status" value="1"/>
</dbReference>
<gene>
    <name evidence="2" type="ORF">LC0644_1547</name>
</gene>
<dbReference type="RefSeq" id="WP_003565602.1">
    <property type="nucleotide sequence ID" value="NZ_BAYM01000090.1"/>
</dbReference>
<protein>
    <recommendedName>
        <fullName evidence="1">UPF0398 protein LC0644_1547</fullName>
    </recommendedName>
</protein>
<dbReference type="SUPFAM" id="SSF102405">
    <property type="entry name" value="MCP/YpsA-like"/>
    <property type="match status" value="1"/>
</dbReference>
<evidence type="ECO:0000313" key="2">
    <source>
        <dbReference type="EMBL" id="GAN36958.1"/>
    </source>
</evidence>
<dbReference type="PIRSF" id="PIRSF021290">
    <property type="entry name" value="DUF1273"/>
    <property type="match status" value="1"/>
</dbReference>
<dbReference type="Pfam" id="PF06908">
    <property type="entry name" value="YpsA"/>
    <property type="match status" value="1"/>
</dbReference>
<sequence length="191" mass="21677">MVGKRLWVTGYRAYELNVFGSNDPKLKVLKTSLKNTLMQFLDEGLEWLITGGQLGVEQWAVEVALGLKPLYPDFKIAMMVPFTDFGKQWNEDNQGQLAALRGQVDFSDAVSQAPYQQPAQLQGYTRFMTIHTDAALLVYDPEFPGKAKWDYQAAEAMADRRDYPVQLITMDDLEETAQAMAEAENEHFQND</sequence>
<dbReference type="InterPro" id="IPR010697">
    <property type="entry name" value="YspA"/>
</dbReference>
<comment type="similarity">
    <text evidence="1">Belongs to the UPF0398 family.</text>
</comment>